<evidence type="ECO:0000313" key="1">
    <source>
        <dbReference type="EMBL" id="PSK82556.1"/>
    </source>
</evidence>
<name>A0A1X7A044_9RHOB</name>
<proteinExistence type="predicted"/>
<accession>A0A1X7A044</accession>
<dbReference type="AlphaFoldDB" id="A0A1X7A044"/>
<dbReference type="Proteomes" id="UP000240624">
    <property type="component" value="Unassembled WGS sequence"/>
</dbReference>
<evidence type="ECO:0000313" key="4">
    <source>
        <dbReference type="Proteomes" id="UP000240624"/>
    </source>
</evidence>
<organism evidence="2 3">
    <name type="scientific">Limimaricola soesokkakensis</name>
    <dbReference type="NCBI Taxonomy" id="1343159"/>
    <lineage>
        <taxon>Bacteria</taxon>
        <taxon>Pseudomonadati</taxon>
        <taxon>Pseudomonadota</taxon>
        <taxon>Alphaproteobacteria</taxon>
        <taxon>Rhodobacterales</taxon>
        <taxon>Paracoccaceae</taxon>
        <taxon>Limimaricola</taxon>
    </lineage>
</organism>
<dbReference type="EMBL" id="FWFY01000012">
    <property type="protein sequence ID" value="SLN66185.1"/>
    <property type="molecule type" value="Genomic_DNA"/>
</dbReference>
<gene>
    <name evidence="1" type="ORF">CLV79_11273</name>
    <name evidence="2" type="ORF">LOS8367_03270</name>
</gene>
<reference evidence="1 4" key="2">
    <citation type="submission" date="2018-03" db="EMBL/GenBank/DDBJ databases">
        <title>Genomic Encyclopedia of Archaeal and Bacterial Type Strains, Phase II (KMG-II): from individual species to whole genera.</title>
        <authorList>
            <person name="Goeker M."/>
        </authorList>
    </citation>
    <scope>NUCLEOTIDE SEQUENCE [LARGE SCALE GENOMIC DNA]</scope>
    <source>
        <strain evidence="1 4">DSM 29956</strain>
    </source>
</reference>
<dbReference type="EMBL" id="PYGB01000012">
    <property type="protein sequence ID" value="PSK82556.1"/>
    <property type="molecule type" value="Genomic_DNA"/>
</dbReference>
<protein>
    <submittedName>
        <fullName evidence="2">Uncharacterized protein</fullName>
    </submittedName>
</protein>
<keyword evidence="4" id="KW-1185">Reference proteome</keyword>
<dbReference type="Proteomes" id="UP000193495">
    <property type="component" value="Unassembled WGS sequence"/>
</dbReference>
<sequence length="122" mass="13567">MIQPQTSLVYFRHRDLAEWYEIVQMQTVGEAGIARRRALIGALDDSDISECRDADLLRAVADLLSHAHHRGDAVSADLLRCLPQPRRARFAAAAEAQVTQLYLSAPDLDDDLALLLDWAQAS</sequence>
<evidence type="ECO:0000313" key="2">
    <source>
        <dbReference type="EMBL" id="SLN66185.1"/>
    </source>
</evidence>
<evidence type="ECO:0000313" key="3">
    <source>
        <dbReference type="Proteomes" id="UP000193495"/>
    </source>
</evidence>
<dbReference type="RefSeq" id="WP_085897576.1">
    <property type="nucleotide sequence ID" value="NZ_CAXPGX010000065.1"/>
</dbReference>
<reference evidence="2 3" key="1">
    <citation type="submission" date="2017-03" db="EMBL/GenBank/DDBJ databases">
        <authorList>
            <person name="Afonso C.L."/>
            <person name="Miller P.J."/>
            <person name="Scott M.A."/>
            <person name="Spackman E."/>
            <person name="Goraichik I."/>
            <person name="Dimitrov K.M."/>
            <person name="Suarez D.L."/>
            <person name="Swayne D.E."/>
        </authorList>
    </citation>
    <scope>NUCLEOTIDE SEQUENCE [LARGE SCALE GENOMIC DNA]</scope>
    <source>
        <strain evidence="2 3">CECT 8367</strain>
    </source>
</reference>